<name>A0A4Q1AXY5_9BACT</name>
<dbReference type="Gene3D" id="3.60.21.70">
    <property type="entry name" value="PhoD-like phosphatase"/>
    <property type="match status" value="1"/>
</dbReference>
<dbReference type="PROSITE" id="PS51257">
    <property type="entry name" value="PROKAR_LIPOPROTEIN"/>
    <property type="match status" value="1"/>
</dbReference>
<dbReference type="PANTHER" id="PTHR43606:SF2">
    <property type="entry name" value="ALKALINE PHOSPHATASE FAMILY PROTEIN (AFU_ORTHOLOGUE AFUA_5G03860)"/>
    <property type="match status" value="1"/>
</dbReference>
<evidence type="ECO:0000256" key="1">
    <source>
        <dbReference type="SAM" id="SignalP"/>
    </source>
</evidence>
<dbReference type="Proteomes" id="UP000289718">
    <property type="component" value="Unassembled WGS sequence"/>
</dbReference>
<evidence type="ECO:0000313" key="4">
    <source>
        <dbReference type="EMBL" id="RXK13220.1"/>
    </source>
</evidence>
<sequence length="589" mass="66511">MKFTRRDFLKISALSFYSIVVSTGLSACGSNSNSTNVDFLHGVASGDPTEDSVIIWTRLTPENNLNELSLSYEVSKFEDFSTLIHSGDAKAKKDNDYTVKIDLQNLESDKEYYYRFKANDKVSVIGKTKTISSNPSQVKMAVFSCSNYPNGYFNAYMEASKIQDLDVVLHLGDYIYEYGMFEADGLTPAYATKNAVEIGRALPSDNDTELLTIEDYRKRYALYRTDEGLQALHKKVPFITVWDDHEIANDTYKDGAQNHNNDTEGDFQTRKMAALKAYFEWLPIRAYEEDNNEIIYRNFEFGDLVSLYMLDTRVLSRDKQLNYSNYFDKSANFDSVSFSSDLLDSSRTMLGNEQLLWLQNKLSTSASTWQVLGQQVLMGRMFLPAELLTSISQLENDLTDEQKLALLTQLNEQVSELVSIKTRILSGGSTVSEEEALRLNTTLPYNLDAWDGYFYEREVLLGTSLSLGKNLIVLSGDTHNSWANELKDSNGNSVGVEYAVTSVSSPGMEDYAGLTSMDSAKAFENAISFLIDDLKYTNLNQRGFMTVTFTEDEATTNWYYLDNYASTNYSLDASRQVSLKTLVNTNKIV</sequence>
<evidence type="ECO:0000259" key="3">
    <source>
        <dbReference type="Pfam" id="PF16655"/>
    </source>
</evidence>
<comment type="caution">
    <text evidence="4">The sequence shown here is derived from an EMBL/GenBank/DDBJ whole genome shotgun (WGS) entry which is preliminary data.</text>
</comment>
<evidence type="ECO:0000313" key="5">
    <source>
        <dbReference type="Proteomes" id="UP000289718"/>
    </source>
</evidence>
<keyword evidence="5" id="KW-1185">Reference proteome</keyword>
<dbReference type="EMBL" id="NXIE01000002">
    <property type="protein sequence ID" value="RXK13220.1"/>
    <property type="molecule type" value="Genomic_DNA"/>
</dbReference>
<dbReference type="Pfam" id="PF09423">
    <property type="entry name" value="PhoD"/>
    <property type="match status" value="1"/>
</dbReference>
<keyword evidence="1" id="KW-0732">Signal</keyword>
<dbReference type="Pfam" id="PF16655">
    <property type="entry name" value="PhoD_N"/>
    <property type="match status" value="1"/>
</dbReference>
<dbReference type="InterPro" id="IPR052900">
    <property type="entry name" value="Phospholipid_Metab_Enz"/>
</dbReference>
<dbReference type="AlphaFoldDB" id="A0A4Q1AXY5"/>
<dbReference type="PANTHER" id="PTHR43606">
    <property type="entry name" value="PHOSPHATASE, PUTATIVE (AFU_ORTHOLOGUE AFUA_6G08710)-RELATED"/>
    <property type="match status" value="1"/>
</dbReference>
<dbReference type="RefSeq" id="WP_129061041.1">
    <property type="nucleotide sequence ID" value="NZ_NXIE01000002.1"/>
</dbReference>
<feature type="signal peptide" evidence="1">
    <location>
        <begin position="1"/>
        <end position="27"/>
    </location>
</feature>
<gene>
    <name evidence="4" type="ORF">CP965_05320</name>
</gene>
<dbReference type="OrthoDB" id="327733at2"/>
<feature type="chain" id="PRO_5020288593" evidence="1">
    <location>
        <begin position="28"/>
        <end position="589"/>
    </location>
</feature>
<protein>
    <submittedName>
        <fullName evidence="4">Alkaline phosphatase</fullName>
    </submittedName>
</protein>
<feature type="domain" description="PhoD-like phosphatase metallophosphatase" evidence="2">
    <location>
        <begin position="140"/>
        <end position="558"/>
    </location>
</feature>
<feature type="domain" description="Phospholipase D N-terminal" evidence="3">
    <location>
        <begin position="41"/>
        <end position="130"/>
    </location>
</feature>
<dbReference type="InterPro" id="IPR032093">
    <property type="entry name" value="PhoD_N"/>
</dbReference>
<dbReference type="InterPro" id="IPR029052">
    <property type="entry name" value="Metallo-depent_PP-like"/>
</dbReference>
<dbReference type="SUPFAM" id="SSF56300">
    <property type="entry name" value="Metallo-dependent phosphatases"/>
    <property type="match status" value="1"/>
</dbReference>
<proteinExistence type="predicted"/>
<reference evidence="4 5" key="1">
    <citation type="submission" date="2017-09" db="EMBL/GenBank/DDBJ databases">
        <title>Genomics of the genus Arcobacter.</title>
        <authorList>
            <person name="Perez-Cataluna A."/>
            <person name="Figueras M.J."/>
            <person name="Salas-Masso N."/>
        </authorList>
    </citation>
    <scope>NUCLEOTIDE SEQUENCE [LARGE SCALE GENOMIC DNA]</scope>
    <source>
        <strain evidence="4 5">F156-34</strain>
    </source>
</reference>
<organism evidence="4 5">
    <name type="scientific">Halarcobacter mediterraneus</name>
    <dbReference type="NCBI Taxonomy" id="2023153"/>
    <lineage>
        <taxon>Bacteria</taxon>
        <taxon>Pseudomonadati</taxon>
        <taxon>Campylobacterota</taxon>
        <taxon>Epsilonproteobacteria</taxon>
        <taxon>Campylobacterales</taxon>
        <taxon>Arcobacteraceae</taxon>
        <taxon>Halarcobacter</taxon>
    </lineage>
</organism>
<dbReference type="CDD" id="cd07389">
    <property type="entry name" value="MPP_PhoD"/>
    <property type="match status" value="1"/>
</dbReference>
<dbReference type="Gene3D" id="2.60.40.380">
    <property type="entry name" value="Purple acid phosphatase-like, N-terminal"/>
    <property type="match status" value="1"/>
</dbReference>
<accession>A0A4Q1AXY5</accession>
<dbReference type="InterPro" id="IPR038607">
    <property type="entry name" value="PhoD-like_sf"/>
</dbReference>
<dbReference type="InterPro" id="IPR018946">
    <property type="entry name" value="PhoD-like_MPP"/>
</dbReference>
<evidence type="ECO:0000259" key="2">
    <source>
        <dbReference type="Pfam" id="PF09423"/>
    </source>
</evidence>